<dbReference type="InterPro" id="IPR019734">
    <property type="entry name" value="TPR_rpt"/>
</dbReference>
<protein>
    <recommendedName>
        <fullName evidence="4">Tetratricopeptide repeat protein 39C</fullName>
    </recommendedName>
</protein>
<dbReference type="Proteomes" id="UP001217089">
    <property type="component" value="Unassembled WGS sequence"/>
</dbReference>
<feature type="compositionally biased region" description="Low complexity" evidence="1">
    <location>
        <begin position="182"/>
        <end position="197"/>
    </location>
</feature>
<feature type="region of interest" description="Disordered" evidence="1">
    <location>
        <begin position="182"/>
        <end position="204"/>
    </location>
</feature>
<dbReference type="Pfam" id="PF10300">
    <property type="entry name" value="Iml2-TPR_39"/>
    <property type="match status" value="1"/>
</dbReference>
<dbReference type="InterPro" id="IPR011990">
    <property type="entry name" value="TPR-like_helical_dom_sf"/>
</dbReference>
<evidence type="ECO:0000256" key="1">
    <source>
        <dbReference type="SAM" id="MobiDB-lite"/>
    </source>
</evidence>
<evidence type="ECO:0000313" key="3">
    <source>
        <dbReference type="Proteomes" id="UP001217089"/>
    </source>
</evidence>
<dbReference type="PANTHER" id="PTHR31859">
    <property type="entry name" value="TETRATRICOPEPTIDE REPEAT PROTEIN 39 FAMILY MEMBER"/>
    <property type="match status" value="1"/>
</dbReference>
<organism evidence="2 3">
    <name type="scientific">Tegillarca granosa</name>
    <name type="common">Malaysian cockle</name>
    <name type="synonym">Anadara granosa</name>
    <dbReference type="NCBI Taxonomy" id="220873"/>
    <lineage>
        <taxon>Eukaryota</taxon>
        <taxon>Metazoa</taxon>
        <taxon>Spiralia</taxon>
        <taxon>Lophotrochozoa</taxon>
        <taxon>Mollusca</taxon>
        <taxon>Bivalvia</taxon>
        <taxon>Autobranchia</taxon>
        <taxon>Pteriomorphia</taxon>
        <taxon>Arcoida</taxon>
        <taxon>Arcoidea</taxon>
        <taxon>Arcidae</taxon>
        <taxon>Tegillarca</taxon>
    </lineage>
</organism>
<accession>A0ABQ9G2S2</accession>
<comment type="caution">
    <text evidence="2">The sequence shown here is derived from an EMBL/GenBank/DDBJ whole genome shotgun (WGS) entry which is preliminary data.</text>
</comment>
<proteinExistence type="predicted"/>
<dbReference type="PANTHER" id="PTHR31859:SF1">
    <property type="entry name" value="TETRATRICOPEPTIDE REPEAT PROTEIN 39C"/>
    <property type="match status" value="1"/>
</dbReference>
<evidence type="ECO:0008006" key="4">
    <source>
        <dbReference type="Google" id="ProtNLM"/>
    </source>
</evidence>
<dbReference type="SUPFAM" id="SSF48452">
    <property type="entry name" value="TPR-like"/>
    <property type="match status" value="1"/>
</dbReference>
<dbReference type="SMART" id="SM00028">
    <property type="entry name" value="TPR"/>
    <property type="match status" value="3"/>
</dbReference>
<sequence length="497" mass="56890">MAANSMMSDIGNSEGDDQLPFDDAEMALSGINMLLNNGFDEAMALFEKYRNESALMNAGYSFVFFMQALMSFEEEKLEEALKVLQDTEKACETNSGFLKSIRKKFKSKKKKESEEVLSIEDKIQRQVIVADSQLYQGILVFTNQDIPSYIKGGWNLRKAYKIYEKLYKEVNQLCDKQGKIKQSQSQNSLSDSTISSSDGATDNNENELSEEVLARLKGAVYFGYGTFQICISMIPPKILKLIEFLGFEGEREKGLVALEYTSNSKDMKAPLATLGLLWYHTVLRPFFALDGASDYSAGTVDAEAIIDQKEKEFQNSSLFKFFRGRIHRLRRKTDESLVMYREALELSKGQKELELMCLYEIGWCNIMKLQWRESLGAFTRRAEKMKKIPPTQEYCRMLSLELIFLWHALPTCTPEELRPYLDVCDMQTDSKVFHLKCLLEGAVFKELGEEEMAIQCLEEALARHQGMKDDQHVAAFALYELASIYVRKPEVRKSVML</sequence>
<gene>
    <name evidence="2" type="ORF">KUTeg_000761</name>
</gene>
<dbReference type="EMBL" id="JARBDR010000018">
    <property type="protein sequence ID" value="KAJ8322290.1"/>
    <property type="molecule type" value="Genomic_DNA"/>
</dbReference>
<evidence type="ECO:0000313" key="2">
    <source>
        <dbReference type="EMBL" id="KAJ8322290.1"/>
    </source>
</evidence>
<reference evidence="2 3" key="1">
    <citation type="submission" date="2022-12" db="EMBL/GenBank/DDBJ databases">
        <title>Chromosome-level genome of Tegillarca granosa.</title>
        <authorList>
            <person name="Kim J."/>
        </authorList>
    </citation>
    <scope>NUCLEOTIDE SEQUENCE [LARGE SCALE GENOMIC DNA]</scope>
    <source>
        <strain evidence="2">Teg-2019</strain>
        <tissue evidence="2">Adductor muscle</tissue>
    </source>
</reference>
<dbReference type="Gene3D" id="1.25.40.10">
    <property type="entry name" value="Tetratricopeptide repeat domain"/>
    <property type="match status" value="1"/>
</dbReference>
<dbReference type="InterPro" id="IPR019412">
    <property type="entry name" value="IML2/TPR_39"/>
</dbReference>
<name>A0ABQ9G2S2_TEGGR</name>
<keyword evidence="3" id="KW-1185">Reference proteome</keyword>